<keyword evidence="12" id="KW-1185">Reference proteome</keyword>
<dbReference type="AlphaFoldDB" id="A0A1M7ZTH9"/>
<dbReference type="InterPro" id="IPR011014">
    <property type="entry name" value="MscS_channel_TM-2"/>
</dbReference>
<sequence length="272" mass="30177">MTPLEIQSYFETIKKLVFEYSPKFVIAIIILLAGLWFTSFITKSAKKIMSVRNVELTLSTFIGNLIFWTLRILLFVTVISKLGIETSAFVTILGAAGLAIGLSLQGSLSNFAGGILIILFKPFRIGDFIEAQNVSGTVKDIKIFSTVITSPDNKQIVIPNAALSNGVIINYTVNGIRRVDLIISVDYGTDLQLAKDTIFNVLDTIPEILKDPETAVFINNLASSSIDFAVRPFTENENYWKVKSDVLEKIKIAFDKAGIEIPYPHQVEIHKE</sequence>
<feature type="transmembrane region" description="Helical" evidence="7">
    <location>
        <begin position="88"/>
        <end position="120"/>
    </location>
</feature>
<proteinExistence type="inferred from homology"/>
<keyword evidence="3" id="KW-1003">Cell membrane</keyword>
<feature type="domain" description="Mechanosensitive ion channel MscS" evidence="8">
    <location>
        <begin position="107"/>
        <end position="172"/>
    </location>
</feature>
<dbReference type="GO" id="GO:0005886">
    <property type="term" value="C:plasma membrane"/>
    <property type="evidence" value="ECO:0007669"/>
    <property type="project" value="UniProtKB-SubCell"/>
</dbReference>
<evidence type="ECO:0000256" key="2">
    <source>
        <dbReference type="ARBA" id="ARBA00008017"/>
    </source>
</evidence>
<dbReference type="Gene3D" id="1.10.287.1260">
    <property type="match status" value="1"/>
</dbReference>
<feature type="domain" description="Mechanosensitive ion channel transmembrane helices 2/3" evidence="10">
    <location>
        <begin position="72"/>
        <end position="105"/>
    </location>
</feature>
<protein>
    <submittedName>
        <fullName evidence="11">Small conductance mechanosensitive channel</fullName>
    </submittedName>
</protein>
<dbReference type="Gene3D" id="3.30.70.100">
    <property type="match status" value="1"/>
</dbReference>
<dbReference type="InterPro" id="IPR023408">
    <property type="entry name" value="MscS_beta-dom_sf"/>
</dbReference>
<gene>
    <name evidence="11" type="ORF">SAMN05443547_0395</name>
</gene>
<dbReference type="PANTHER" id="PTHR30221:SF1">
    <property type="entry name" value="SMALL-CONDUCTANCE MECHANOSENSITIVE CHANNEL"/>
    <property type="match status" value="1"/>
</dbReference>
<dbReference type="InterPro" id="IPR010920">
    <property type="entry name" value="LSM_dom_sf"/>
</dbReference>
<evidence type="ECO:0000256" key="4">
    <source>
        <dbReference type="ARBA" id="ARBA00022692"/>
    </source>
</evidence>
<feature type="transmembrane region" description="Helical" evidence="7">
    <location>
        <begin position="54"/>
        <end position="76"/>
    </location>
</feature>
<dbReference type="Gene3D" id="2.30.30.60">
    <property type="match status" value="1"/>
</dbReference>
<evidence type="ECO:0000256" key="1">
    <source>
        <dbReference type="ARBA" id="ARBA00004651"/>
    </source>
</evidence>
<evidence type="ECO:0000256" key="3">
    <source>
        <dbReference type="ARBA" id="ARBA00022475"/>
    </source>
</evidence>
<dbReference type="Pfam" id="PF00924">
    <property type="entry name" value="MS_channel_2nd"/>
    <property type="match status" value="1"/>
</dbReference>
<dbReference type="Pfam" id="PF21082">
    <property type="entry name" value="MS_channel_3rd"/>
    <property type="match status" value="1"/>
</dbReference>
<keyword evidence="5 7" id="KW-1133">Transmembrane helix</keyword>
<dbReference type="InterPro" id="IPR006686">
    <property type="entry name" value="MscS_channel_CS"/>
</dbReference>
<accession>A0A1M7ZTH9</accession>
<dbReference type="SUPFAM" id="SSF82861">
    <property type="entry name" value="Mechanosensitive channel protein MscS (YggB), transmembrane region"/>
    <property type="match status" value="1"/>
</dbReference>
<dbReference type="GO" id="GO:0008381">
    <property type="term" value="F:mechanosensitive monoatomic ion channel activity"/>
    <property type="evidence" value="ECO:0007669"/>
    <property type="project" value="InterPro"/>
</dbReference>
<evidence type="ECO:0000259" key="9">
    <source>
        <dbReference type="Pfam" id="PF21082"/>
    </source>
</evidence>
<dbReference type="InterPro" id="IPR008910">
    <property type="entry name" value="MSC_TM_helix"/>
</dbReference>
<dbReference type="PROSITE" id="PS01246">
    <property type="entry name" value="UPF0003"/>
    <property type="match status" value="1"/>
</dbReference>
<evidence type="ECO:0000259" key="8">
    <source>
        <dbReference type="Pfam" id="PF00924"/>
    </source>
</evidence>
<feature type="domain" description="Mechanosensitive ion channel MscS C-terminal" evidence="9">
    <location>
        <begin position="179"/>
        <end position="261"/>
    </location>
</feature>
<feature type="transmembrane region" description="Helical" evidence="7">
    <location>
        <begin position="24"/>
        <end position="42"/>
    </location>
</feature>
<dbReference type="PANTHER" id="PTHR30221">
    <property type="entry name" value="SMALL-CONDUCTANCE MECHANOSENSITIVE CHANNEL"/>
    <property type="match status" value="1"/>
</dbReference>
<dbReference type="SUPFAM" id="SSF50182">
    <property type="entry name" value="Sm-like ribonucleoproteins"/>
    <property type="match status" value="1"/>
</dbReference>
<evidence type="ECO:0000313" key="12">
    <source>
        <dbReference type="Proteomes" id="UP000184611"/>
    </source>
</evidence>
<dbReference type="InterPro" id="IPR049278">
    <property type="entry name" value="MS_channel_C"/>
</dbReference>
<dbReference type="EMBL" id="FRYK01000001">
    <property type="protein sequence ID" value="SHO72070.1"/>
    <property type="molecule type" value="Genomic_DNA"/>
</dbReference>
<dbReference type="OrthoDB" id="9809206at2"/>
<evidence type="ECO:0000259" key="10">
    <source>
        <dbReference type="Pfam" id="PF21088"/>
    </source>
</evidence>
<comment type="similarity">
    <text evidence="2">Belongs to the MscS (TC 1.A.23) family.</text>
</comment>
<dbReference type="InterPro" id="IPR045275">
    <property type="entry name" value="MscS_archaea/bacteria_type"/>
</dbReference>
<reference evidence="12" key="1">
    <citation type="submission" date="2016-12" db="EMBL/GenBank/DDBJ databases">
        <authorList>
            <person name="Varghese N."/>
            <person name="Submissions S."/>
        </authorList>
    </citation>
    <scope>NUCLEOTIDE SEQUENCE [LARGE SCALE GENOMIC DNA]</scope>
    <source>
        <strain evidence="12">DSM 18830</strain>
    </source>
</reference>
<dbReference type="Pfam" id="PF05552">
    <property type="entry name" value="MS_channel_1st_1"/>
    <property type="match status" value="1"/>
</dbReference>
<dbReference type="Pfam" id="PF21088">
    <property type="entry name" value="MS_channel_1st"/>
    <property type="match status" value="1"/>
</dbReference>
<dbReference type="InterPro" id="IPR011066">
    <property type="entry name" value="MscS_channel_C_sf"/>
</dbReference>
<name>A0A1M7ZTH9_9FLAO</name>
<dbReference type="SUPFAM" id="SSF82689">
    <property type="entry name" value="Mechanosensitive channel protein MscS (YggB), C-terminal domain"/>
    <property type="match status" value="1"/>
</dbReference>
<evidence type="ECO:0000256" key="7">
    <source>
        <dbReference type="SAM" id="Phobius"/>
    </source>
</evidence>
<dbReference type="InterPro" id="IPR049142">
    <property type="entry name" value="MS_channel_1st"/>
</dbReference>
<evidence type="ECO:0000313" key="11">
    <source>
        <dbReference type="EMBL" id="SHO72070.1"/>
    </source>
</evidence>
<dbReference type="Proteomes" id="UP000184611">
    <property type="component" value="Unassembled WGS sequence"/>
</dbReference>
<evidence type="ECO:0000256" key="6">
    <source>
        <dbReference type="ARBA" id="ARBA00023136"/>
    </source>
</evidence>
<evidence type="ECO:0000256" key="5">
    <source>
        <dbReference type="ARBA" id="ARBA00022989"/>
    </source>
</evidence>
<dbReference type="InterPro" id="IPR006685">
    <property type="entry name" value="MscS_channel_2nd"/>
</dbReference>
<dbReference type="STRING" id="416016.SAMN05443547_0395"/>
<dbReference type="RefSeq" id="WP_073580883.1">
    <property type="nucleotide sequence ID" value="NZ_CBCSEA010000001.1"/>
</dbReference>
<keyword evidence="6 7" id="KW-0472">Membrane</keyword>
<comment type="subcellular location">
    <subcellularLocation>
        <location evidence="1">Cell membrane</location>
        <topology evidence="1">Multi-pass membrane protein</topology>
    </subcellularLocation>
</comment>
<keyword evidence="4 7" id="KW-0812">Transmembrane</keyword>
<organism evidence="11 12">
    <name type="scientific">Flavobacterium cucumis</name>
    <dbReference type="NCBI Taxonomy" id="416016"/>
    <lineage>
        <taxon>Bacteria</taxon>
        <taxon>Pseudomonadati</taxon>
        <taxon>Bacteroidota</taxon>
        <taxon>Flavobacteriia</taxon>
        <taxon>Flavobacteriales</taxon>
        <taxon>Flavobacteriaceae</taxon>
        <taxon>Flavobacterium</taxon>
    </lineage>
</organism>